<dbReference type="NCBIfam" id="TIGR00187">
    <property type="entry name" value="ribE"/>
    <property type="match status" value="1"/>
</dbReference>
<feature type="repeat" description="Lumazine-binding" evidence="11">
    <location>
        <begin position="97"/>
        <end position="193"/>
    </location>
</feature>
<evidence type="ECO:0000256" key="9">
    <source>
        <dbReference type="ARBA" id="ARBA00022737"/>
    </source>
</evidence>
<dbReference type="PANTHER" id="PTHR21098:SF12">
    <property type="entry name" value="RIBOFLAVIN SYNTHASE"/>
    <property type="match status" value="1"/>
</dbReference>
<evidence type="ECO:0000256" key="11">
    <source>
        <dbReference type="PROSITE-ProRule" id="PRU00524"/>
    </source>
</evidence>
<dbReference type="AlphaFoldDB" id="A0A9X4RMI6"/>
<evidence type="ECO:0000256" key="2">
    <source>
        <dbReference type="ARBA" id="ARBA00002803"/>
    </source>
</evidence>
<dbReference type="InterPro" id="IPR026017">
    <property type="entry name" value="Lumazine-bd_dom"/>
</dbReference>
<dbReference type="InterPro" id="IPR017938">
    <property type="entry name" value="Riboflavin_synthase-like_b-brl"/>
</dbReference>
<evidence type="ECO:0000256" key="4">
    <source>
        <dbReference type="ARBA" id="ARBA00011233"/>
    </source>
</evidence>
<organism evidence="13 14">
    <name type="scientific">Thiovibrio frasassiensis</name>
    <dbReference type="NCBI Taxonomy" id="2984131"/>
    <lineage>
        <taxon>Bacteria</taxon>
        <taxon>Pseudomonadati</taxon>
        <taxon>Thermodesulfobacteriota</taxon>
        <taxon>Desulfobulbia</taxon>
        <taxon>Desulfobulbales</taxon>
        <taxon>Thiovibrionaceae</taxon>
        <taxon>Thiovibrio</taxon>
    </lineage>
</organism>
<dbReference type="Pfam" id="PF00677">
    <property type="entry name" value="Lum_binding"/>
    <property type="match status" value="2"/>
</dbReference>
<protein>
    <recommendedName>
        <fullName evidence="6 10">Riboflavin synthase</fullName>
        <ecNumber evidence="5 10">2.5.1.9</ecNumber>
    </recommendedName>
</protein>
<dbReference type="PANTHER" id="PTHR21098">
    <property type="entry name" value="RIBOFLAVIN SYNTHASE ALPHA CHAIN"/>
    <property type="match status" value="1"/>
</dbReference>
<comment type="catalytic activity">
    <reaction evidence="1">
        <text>2 6,7-dimethyl-8-(1-D-ribityl)lumazine + H(+) = 5-amino-6-(D-ribitylamino)uracil + riboflavin</text>
        <dbReference type="Rhea" id="RHEA:20772"/>
        <dbReference type="ChEBI" id="CHEBI:15378"/>
        <dbReference type="ChEBI" id="CHEBI:15934"/>
        <dbReference type="ChEBI" id="CHEBI:57986"/>
        <dbReference type="ChEBI" id="CHEBI:58201"/>
        <dbReference type="EC" id="2.5.1.9"/>
    </reaction>
</comment>
<keyword evidence="7" id="KW-0686">Riboflavin biosynthesis</keyword>
<feature type="repeat" description="Lumazine-binding" evidence="11">
    <location>
        <begin position="1"/>
        <end position="96"/>
    </location>
</feature>
<dbReference type="GO" id="GO:0004746">
    <property type="term" value="F:riboflavin synthase activity"/>
    <property type="evidence" value="ECO:0007669"/>
    <property type="project" value="UniProtKB-UniRule"/>
</dbReference>
<comment type="subunit">
    <text evidence="4">Homotrimer.</text>
</comment>
<evidence type="ECO:0000256" key="10">
    <source>
        <dbReference type="NCBIfam" id="TIGR00187"/>
    </source>
</evidence>
<evidence type="ECO:0000256" key="6">
    <source>
        <dbReference type="ARBA" id="ARBA00013950"/>
    </source>
</evidence>
<keyword evidence="9" id="KW-0677">Repeat</keyword>
<dbReference type="EMBL" id="JAPHEH010000001">
    <property type="protein sequence ID" value="MDG4476405.1"/>
    <property type="molecule type" value="Genomic_DNA"/>
</dbReference>
<dbReference type="InterPro" id="IPR001783">
    <property type="entry name" value="Lumazine-bd"/>
</dbReference>
<reference evidence="13" key="1">
    <citation type="journal article" date="2022" name="bioRxiv">
        <title>Thiovibrio frasassiensisgen. nov., sp. nov., an autotrophic, elemental sulfur disproportionating bacterium isolated from sulfidic karst sediment, and proposal of Thiovibrionaceae fam. nov.</title>
        <authorList>
            <person name="Aronson H."/>
            <person name="Thomas C."/>
            <person name="Bhattacharyya M."/>
            <person name="Eckstein S."/>
            <person name="Jensen S."/>
            <person name="Barco R."/>
            <person name="Macalady J."/>
            <person name="Amend J."/>
        </authorList>
    </citation>
    <scope>NUCLEOTIDE SEQUENCE</scope>
    <source>
        <strain evidence="13">RS19-109</strain>
    </source>
</reference>
<dbReference type="FunFam" id="2.40.30.20:FF:000004">
    <property type="entry name" value="Riboflavin synthase, alpha subunit"/>
    <property type="match status" value="1"/>
</dbReference>
<dbReference type="PROSITE" id="PS51177">
    <property type="entry name" value="LUMAZINE_BIND"/>
    <property type="match status" value="2"/>
</dbReference>
<sequence length="219" mass="23046">MFTGIILGQGRILEKRPVGGGMLFAIGADFALPDPEEGESIAVNGVCLTAKEISGRRFLVDVSPESLNRTNLGQLSVGGVVNLERALRLTDRLGGHMVSGHVDATTPMLTRKPVGEFVLFSFQVPAGFGKYIIEKGSIAIDGISLTVNTIDESAFSVSIIPHTLGVTTLGALRPGSVVNIEVDLIGKYVEKLLSAKDADGGGVASRINSAFLAEHGFLR</sequence>
<comment type="pathway">
    <text evidence="3">Cofactor biosynthesis; riboflavin biosynthesis; riboflavin from 2-hydroxy-3-oxobutyl phosphate and 5-amino-6-(D-ribitylamino)uracil: step 2/2.</text>
</comment>
<accession>A0A9X4RMI6</accession>
<dbReference type="CDD" id="cd00402">
    <property type="entry name" value="Riboflavin_synthase_like"/>
    <property type="match status" value="1"/>
</dbReference>
<evidence type="ECO:0000313" key="13">
    <source>
        <dbReference type="EMBL" id="MDG4476405.1"/>
    </source>
</evidence>
<dbReference type="InterPro" id="IPR023366">
    <property type="entry name" value="ATP_synth_asu-like_sf"/>
</dbReference>
<evidence type="ECO:0000313" key="14">
    <source>
        <dbReference type="Proteomes" id="UP001154240"/>
    </source>
</evidence>
<evidence type="ECO:0000256" key="8">
    <source>
        <dbReference type="ARBA" id="ARBA00022679"/>
    </source>
</evidence>
<proteinExistence type="predicted"/>
<dbReference type="Proteomes" id="UP001154240">
    <property type="component" value="Unassembled WGS sequence"/>
</dbReference>
<dbReference type="GO" id="GO:0009231">
    <property type="term" value="P:riboflavin biosynthetic process"/>
    <property type="evidence" value="ECO:0007669"/>
    <property type="project" value="UniProtKB-KW"/>
</dbReference>
<reference evidence="13" key="2">
    <citation type="submission" date="2022-10" db="EMBL/GenBank/DDBJ databases">
        <authorList>
            <person name="Aronson H.S."/>
        </authorList>
    </citation>
    <scope>NUCLEOTIDE SEQUENCE</scope>
    <source>
        <strain evidence="13">RS19-109</strain>
    </source>
</reference>
<evidence type="ECO:0000256" key="1">
    <source>
        <dbReference type="ARBA" id="ARBA00000968"/>
    </source>
</evidence>
<feature type="domain" description="Lumazine-binding" evidence="12">
    <location>
        <begin position="1"/>
        <end position="96"/>
    </location>
</feature>
<dbReference type="RefSeq" id="WP_307633372.1">
    <property type="nucleotide sequence ID" value="NZ_JAPHEH010000001.1"/>
</dbReference>
<dbReference type="NCBIfam" id="NF006767">
    <property type="entry name" value="PRK09289.1"/>
    <property type="match status" value="1"/>
</dbReference>
<dbReference type="SUPFAM" id="SSF63380">
    <property type="entry name" value="Riboflavin synthase domain-like"/>
    <property type="match status" value="2"/>
</dbReference>
<keyword evidence="8 13" id="KW-0808">Transferase</keyword>
<gene>
    <name evidence="13" type="ORF">OLX77_09580</name>
</gene>
<evidence type="ECO:0000256" key="7">
    <source>
        <dbReference type="ARBA" id="ARBA00022619"/>
    </source>
</evidence>
<comment type="caution">
    <text evidence="13">The sequence shown here is derived from an EMBL/GenBank/DDBJ whole genome shotgun (WGS) entry which is preliminary data.</text>
</comment>
<dbReference type="PIRSF" id="PIRSF000498">
    <property type="entry name" value="Riboflavin_syn_A"/>
    <property type="match status" value="1"/>
</dbReference>
<feature type="domain" description="Lumazine-binding" evidence="12">
    <location>
        <begin position="97"/>
        <end position="193"/>
    </location>
</feature>
<dbReference type="Gene3D" id="2.40.30.20">
    <property type="match status" value="2"/>
</dbReference>
<evidence type="ECO:0000256" key="5">
    <source>
        <dbReference type="ARBA" id="ARBA00012827"/>
    </source>
</evidence>
<dbReference type="EC" id="2.5.1.9" evidence="5 10"/>
<comment type="function">
    <text evidence="2">Catalyzes the dismutation of two molecules of 6,7-dimethyl-8-ribityllumazine, resulting in the formation of riboflavin and 5-amino-6-(D-ribitylamino)uracil.</text>
</comment>
<keyword evidence="14" id="KW-1185">Reference proteome</keyword>
<dbReference type="FunFam" id="2.40.30.20:FF:000003">
    <property type="entry name" value="Riboflavin synthase, alpha subunit"/>
    <property type="match status" value="1"/>
</dbReference>
<evidence type="ECO:0000256" key="3">
    <source>
        <dbReference type="ARBA" id="ARBA00004887"/>
    </source>
</evidence>
<evidence type="ECO:0000259" key="12">
    <source>
        <dbReference type="PROSITE" id="PS51177"/>
    </source>
</evidence>
<name>A0A9X4RMI6_9BACT</name>